<feature type="domain" description="Chalcone isomerase" evidence="3">
    <location>
        <begin position="85"/>
        <end position="201"/>
    </location>
</feature>
<dbReference type="OrthoDB" id="18193at2759"/>
<dbReference type="PANTHER" id="PTHR47589">
    <property type="entry name" value="FATTY-ACID-BINDING PROTEIN 1"/>
    <property type="match status" value="1"/>
</dbReference>
<keyword evidence="6" id="KW-1185">Reference proteome</keyword>
<dbReference type="Gene3D" id="1.10.890.20">
    <property type="match status" value="1"/>
</dbReference>
<reference evidence="5" key="2">
    <citation type="submission" date="2021-05" db="UniProtKB">
        <authorList>
            <consortium name="EnsemblPlants"/>
        </authorList>
    </citation>
    <scope>IDENTIFICATION</scope>
    <source>
        <strain evidence="5">subsp. malaccensis</strain>
    </source>
</reference>
<evidence type="ECO:0000313" key="6">
    <source>
        <dbReference type="Proteomes" id="UP000012960"/>
    </source>
</evidence>
<dbReference type="InParanoid" id="A0A804HY12"/>
<evidence type="ECO:0000313" key="4">
    <source>
        <dbReference type="EMBL" id="CAG1860594.1"/>
    </source>
</evidence>
<dbReference type="Proteomes" id="UP000012960">
    <property type="component" value="Unplaced"/>
</dbReference>
<dbReference type="Gramene" id="Ma02_t01140.1">
    <property type="protein sequence ID" value="Ma02_p01140.1"/>
    <property type="gene ID" value="Ma02_g01140"/>
</dbReference>
<dbReference type="AlphaFoldDB" id="A0A804HY12"/>
<dbReference type="InterPro" id="IPR044228">
    <property type="entry name" value="FAP1"/>
</dbReference>
<dbReference type="Gene3D" id="3.50.70.10">
    <property type="match status" value="1"/>
</dbReference>
<organism evidence="5 6">
    <name type="scientific">Musa acuminata subsp. malaccensis</name>
    <name type="common">Wild banana</name>
    <name type="synonym">Musa malaccensis</name>
    <dbReference type="NCBI Taxonomy" id="214687"/>
    <lineage>
        <taxon>Eukaryota</taxon>
        <taxon>Viridiplantae</taxon>
        <taxon>Streptophyta</taxon>
        <taxon>Embryophyta</taxon>
        <taxon>Tracheophyta</taxon>
        <taxon>Spermatophyta</taxon>
        <taxon>Magnoliopsida</taxon>
        <taxon>Liliopsida</taxon>
        <taxon>Zingiberales</taxon>
        <taxon>Musaceae</taxon>
        <taxon>Musa</taxon>
    </lineage>
</organism>
<dbReference type="InterPro" id="IPR016088">
    <property type="entry name" value="Chalcone_isomerase_3-sand"/>
</dbReference>
<dbReference type="EMBL" id="HG996467">
    <property type="protein sequence ID" value="CAG1860594.1"/>
    <property type="molecule type" value="Genomic_DNA"/>
</dbReference>
<gene>
    <name evidence="4" type="ORF">GSMUA_54880.1</name>
</gene>
<sequence length="214" mass="23666">MEAEVGRKEEEEKMEVEPKTGVSFPAKLSDGKQLCATGLRRRKLLALGINIYAFGMYVDIDARLKELLKAKFGEAAERPCKELYEAVIDGDVGIVVRLVIVFKGLTMSMVRKNFDEGLGGSLKKLTGGQKNEELIKKVMAAAKDGTKLPPGSVIEITRLPGHVLQAKVKDELMSKVESELLCRAYFHMYLGDDPFDKEAKERFGRTLVSSLSAP</sequence>
<evidence type="ECO:0000259" key="3">
    <source>
        <dbReference type="Pfam" id="PF16036"/>
    </source>
</evidence>
<dbReference type="Pfam" id="PF16036">
    <property type="entry name" value="Chalcone_3"/>
    <property type="match status" value="1"/>
</dbReference>
<dbReference type="OMA" id="TMNMVRK"/>
<dbReference type="EnsemblPlants" id="Ma02_t01140.1">
    <property type="protein sequence ID" value="Ma02_p01140.1"/>
    <property type="gene ID" value="Ma02_g01140"/>
</dbReference>
<dbReference type="PANTHER" id="PTHR47589:SF4">
    <property type="entry name" value="FATTY-ACID-BINDING PROTEIN 1-LIKE"/>
    <property type="match status" value="1"/>
</dbReference>
<evidence type="ECO:0000256" key="2">
    <source>
        <dbReference type="ARBA" id="ARBA00024426"/>
    </source>
</evidence>
<proteinExistence type="inferred from homology"/>
<dbReference type="GO" id="GO:0005504">
    <property type="term" value="F:fatty acid binding"/>
    <property type="evidence" value="ECO:0000318"/>
    <property type="project" value="GO_Central"/>
</dbReference>
<dbReference type="InterPro" id="IPR036298">
    <property type="entry name" value="Chalcone_isomerase_sf"/>
</dbReference>
<dbReference type="InterPro" id="IPR016087">
    <property type="entry name" value="Chalcone_isomerase"/>
</dbReference>
<protein>
    <recommendedName>
        <fullName evidence="2">Chalcone--flavanone isomerase</fullName>
    </recommendedName>
</protein>
<comment type="similarity">
    <text evidence="1">Belongs to the chalcone isomerase family.</text>
</comment>
<accession>A0A804HY12</accession>
<dbReference type="GO" id="GO:0016872">
    <property type="term" value="F:intramolecular lyase activity"/>
    <property type="evidence" value="ECO:0007669"/>
    <property type="project" value="InterPro"/>
</dbReference>
<dbReference type="GO" id="GO:0006631">
    <property type="term" value="P:fatty acid metabolic process"/>
    <property type="evidence" value="ECO:0000318"/>
    <property type="project" value="GO_Central"/>
</dbReference>
<dbReference type="GO" id="GO:0009570">
    <property type="term" value="C:chloroplast stroma"/>
    <property type="evidence" value="ECO:0000318"/>
    <property type="project" value="GO_Central"/>
</dbReference>
<dbReference type="InterPro" id="IPR016089">
    <property type="entry name" value="Chalcone_isomerase_bundle_sf"/>
</dbReference>
<evidence type="ECO:0000256" key="1">
    <source>
        <dbReference type="ARBA" id="ARBA00007166"/>
    </source>
</evidence>
<dbReference type="SUPFAM" id="SSF54626">
    <property type="entry name" value="Chalcone isomerase"/>
    <property type="match status" value="1"/>
</dbReference>
<name>A0A804HY12_MUSAM</name>
<evidence type="ECO:0000313" key="5">
    <source>
        <dbReference type="EnsemblPlants" id="Ma02_p01140.1"/>
    </source>
</evidence>
<reference evidence="4" key="1">
    <citation type="submission" date="2021-03" db="EMBL/GenBank/DDBJ databases">
        <authorList>
            <consortium name="Genoscope - CEA"/>
            <person name="William W."/>
        </authorList>
    </citation>
    <scope>NUCLEOTIDE SEQUENCE</scope>
    <source>
        <strain evidence="4">Doubled-haploid Pahang</strain>
    </source>
</reference>